<comment type="pathway">
    <text evidence="5">Amino-acid biosynthesis; D-alanine biosynthesis; D-alanine from L-alanine: step 1/1.</text>
</comment>
<evidence type="ECO:0000256" key="7">
    <source>
        <dbReference type="PIRSR" id="PIRSR600821-52"/>
    </source>
</evidence>
<evidence type="ECO:0000256" key="1">
    <source>
        <dbReference type="ARBA" id="ARBA00000316"/>
    </source>
</evidence>
<evidence type="ECO:0000256" key="5">
    <source>
        <dbReference type="HAMAP-Rule" id="MF_01201"/>
    </source>
</evidence>
<dbReference type="OrthoDB" id="9813814at2"/>
<feature type="active site" description="Proton acceptor; specific for D-alanine" evidence="5">
    <location>
        <position position="37"/>
    </location>
</feature>
<dbReference type="EMBL" id="BDGJ01000084">
    <property type="protein sequence ID" value="GAW92519.1"/>
    <property type="molecule type" value="Genomic_DNA"/>
</dbReference>
<comment type="similarity">
    <text evidence="5">Belongs to the alanine racemase family.</text>
</comment>
<evidence type="ECO:0000313" key="10">
    <source>
        <dbReference type="Proteomes" id="UP000197032"/>
    </source>
</evidence>
<dbReference type="GO" id="GO:0030170">
    <property type="term" value="F:pyridoxal phosphate binding"/>
    <property type="evidence" value="ECO:0007669"/>
    <property type="project" value="UniProtKB-UniRule"/>
</dbReference>
<feature type="domain" description="Alanine racemase C-terminal" evidence="8">
    <location>
        <begin position="245"/>
        <end position="373"/>
    </location>
</feature>
<comment type="catalytic activity">
    <reaction evidence="1 5">
        <text>L-alanine = D-alanine</text>
        <dbReference type="Rhea" id="RHEA:20249"/>
        <dbReference type="ChEBI" id="CHEBI:57416"/>
        <dbReference type="ChEBI" id="CHEBI:57972"/>
        <dbReference type="EC" id="5.1.1.1"/>
    </reaction>
</comment>
<sequence length="379" mass="42249">MWSRPVWAEIDLGAIAHNIREIRRITRPQAQIMAVVKANAYGHGAVEVSRTLLANGADRLGVALLQEALELRQEGFAVPILILGFTPSHQLEAVVRANIAQTIFSYEQAWTLSRVAGELGKKARVHVKIDTGMGRLGFPADDQTVKTILRISRLPNLEIEGIFTHFATADEKDKTFTRYQFEQFQWVVEELKAQGLEIPLKHAANSAAIIDLPETHLDLVRPGISLYGIYPSPDVCKDRINLIPAMTFKTQIAFLKRVRPGTSISYGRTYVAKEERVIATLPLGYADGYSRALSNRGKVLVKGKKVPIVGRVCMDQTMIDVTEVSDVRVGDEVVLFGREGREKLPVEEVAGQLGTIAYEVVCMVSSRVPRVYFRSRRKN</sequence>
<organism evidence="9 10">
    <name type="scientific">Calderihabitans maritimus</name>
    <dbReference type="NCBI Taxonomy" id="1246530"/>
    <lineage>
        <taxon>Bacteria</taxon>
        <taxon>Bacillati</taxon>
        <taxon>Bacillota</taxon>
        <taxon>Clostridia</taxon>
        <taxon>Neomoorellales</taxon>
        <taxon>Calderihabitantaceae</taxon>
        <taxon>Calderihabitans</taxon>
    </lineage>
</organism>
<dbReference type="Gene3D" id="2.40.37.10">
    <property type="entry name" value="Lyase, Ornithine Decarboxylase, Chain A, domain 1"/>
    <property type="match status" value="1"/>
</dbReference>
<name>A0A1Z5HSL0_9FIRM</name>
<dbReference type="PRINTS" id="PR00992">
    <property type="entry name" value="ALARACEMASE"/>
</dbReference>
<dbReference type="NCBIfam" id="TIGR00492">
    <property type="entry name" value="alr"/>
    <property type="match status" value="1"/>
</dbReference>
<dbReference type="Pfam" id="PF00842">
    <property type="entry name" value="Ala_racemase_C"/>
    <property type="match status" value="1"/>
</dbReference>
<dbReference type="GO" id="GO:0030632">
    <property type="term" value="P:D-alanine biosynthetic process"/>
    <property type="evidence" value="ECO:0007669"/>
    <property type="project" value="UniProtKB-UniRule"/>
</dbReference>
<comment type="caution">
    <text evidence="9">The sequence shown here is derived from an EMBL/GenBank/DDBJ whole genome shotgun (WGS) entry which is preliminary data.</text>
</comment>
<dbReference type="CDD" id="cd00430">
    <property type="entry name" value="PLPDE_III_AR"/>
    <property type="match status" value="1"/>
</dbReference>
<feature type="active site" description="Proton acceptor; specific for L-alanine" evidence="5">
    <location>
        <position position="266"/>
    </location>
</feature>
<dbReference type="HAMAP" id="MF_01201">
    <property type="entry name" value="Ala_racemase"/>
    <property type="match status" value="1"/>
</dbReference>
<evidence type="ECO:0000256" key="4">
    <source>
        <dbReference type="ARBA" id="ARBA00023235"/>
    </source>
</evidence>
<evidence type="ECO:0000256" key="3">
    <source>
        <dbReference type="ARBA" id="ARBA00022898"/>
    </source>
</evidence>
<evidence type="ECO:0000313" key="9">
    <source>
        <dbReference type="EMBL" id="GAW92519.1"/>
    </source>
</evidence>
<dbReference type="PROSITE" id="PS00395">
    <property type="entry name" value="ALANINE_RACEMASE"/>
    <property type="match status" value="1"/>
</dbReference>
<dbReference type="InterPro" id="IPR001608">
    <property type="entry name" value="Ala_racemase_N"/>
</dbReference>
<evidence type="ECO:0000256" key="2">
    <source>
        <dbReference type="ARBA" id="ARBA00001933"/>
    </source>
</evidence>
<dbReference type="FunFam" id="2.40.37.10:FF:000006">
    <property type="entry name" value="Alanine racemase"/>
    <property type="match status" value="1"/>
</dbReference>
<dbReference type="SUPFAM" id="SSF50621">
    <property type="entry name" value="Alanine racemase C-terminal domain-like"/>
    <property type="match status" value="1"/>
</dbReference>
<dbReference type="GO" id="GO:0008784">
    <property type="term" value="F:alanine racemase activity"/>
    <property type="evidence" value="ECO:0007669"/>
    <property type="project" value="UniProtKB-UniRule"/>
</dbReference>
<comment type="cofactor">
    <cofactor evidence="2 5 6">
        <name>pyridoxal 5'-phosphate</name>
        <dbReference type="ChEBI" id="CHEBI:597326"/>
    </cofactor>
</comment>
<keyword evidence="3 5" id="KW-0663">Pyridoxal phosphate</keyword>
<dbReference type="InterPro" id="IPR020622">
    <property type="entry name" value="Ala_racemase_pyridoxalP-BS"/>
</dbReference>
<keyword evidence="4 5" id="KW-0413">Isomerase</keyword>
<dbReference type="Proteomes" id="UP000197032">
    <property type="component" value="Unassembled WGS sequence"/>
</dbReference>
<dbReference type="GO" id="GO:0005829">
    <property type="term" value="C:cytosol"/>
    <property type="evidence" value="ECO:0007669"/>
    <property type="project" value="TreeGrafter"/>
</dbReference>
<dbReference type="SUPFAM" id="SSF51419">
    <property type="entry name" value="PLP-binding barrel"/>
    <property type="match status" value="1"/>
</dbReference>
<dbReference type="Pfam" id="PF01168">
    <property type="entry name" value="Ala_racemase_N"/>
    <property type="match status" value="1"/>
</dbReference>
<proteinExistence type="inferred from homology"/>
<feature type="binding site" evidence="5 7">
    <location>
        <position position="314"/>
    </location>
    <ligand>
        <name>substrate</name>
    </ligand>
</feature>
<dbReference type="RefSeq" id="WP_088553846.1">
    <property type="nucleotide sequence ID" value="NZ_BDGJ01000084.1"/>
</dbReference>
<feature type="binding site" evidence="5 7">
    <location>
        <position position="135"/>
    </location>
    <ligand>
        <name>substrate</name>
    </ligand>
</feature>
<dbReference type="InterPro" id="IPR011079">
    <property type="entry name" value="Ala_racemase_C"/>
</dbReference>
<gene>
    <name evidence="9" type="ORF">KKC1_16730</name>
</gene>
<keyword evidence="10" id="KW-1185">Reference proteome</keyword>
<comment type="function">
    <text evidence="5">Catalyzes the interconversion of L-alanine and D-alanine. May also act on other amino acids.</text>
</comment>
<dbReference type="InterPro" id="IPR000821">
    <property type="entry name" value="Ala_racemase"/>
</dbReference>
<protein>
    <recommendedName>
        <fullName evidence="5">Alanine racemase</fullName>
        <ecNumber evidence="5">5.1.1.1</ecNumber>
    </recommendedName>
</protein>
<dbReference type="Gene3D" id="3.20.20.10">
    <property type="entry name" value="Alanine racemase"/>
    <property type="match status" value="1"/>
</dbReference>
<dbReference type="GO" id="GO:0009252">
    <property type="term" value="P:peptidoglycan biosynthetic process"/>
    <property type="evidence" value="ECO:0007669"/>
    <property type="project" value="TreeGrafter"/>
</dbReference>
<accession>A0A1Z5HSL0</accession>
<evidence type="ECO:0000259" key="8">
    <source>
        <dbReference type="SMART" id="SM01005"/>
    </source>
</evidence>
<dbReference type="FunFam" id="3.20.20.10:FF:000002">
    <property type="entry name" value="Alanine racemase"/>
    <property type="match status" value="1"/>
</dbReference>
<dbReference type="AlphaFoldDB" id="A0A1Z5HSL0"/>
<dbReference type="PANTHER" id="PTHR30511:SF0">
    <property type="entry name" value="ALANINE RACEMASE, CATABOLIC-RELATED"/>
    <property type="match status" value="1"/>
</dbReference>
<dbReference type="InterPro" id="IPR029066">
    <property type="entry name" value="PLP-binding_barrel"/>
</dbReference>
<evidence type="ECO:0000256" key="6">
    <source>
        <dbReference type="PIRSR" id="PIRSR600821-50"/>
    </source>
</evidence>
<dbReference type="EC" id="5.1.1.1" evidence="5"/>
<dbReference type="PANTHER" id="PTHR30511">
    <property type="entry name" value="ALANINE RACEMASE"/>
    <property type="match status" value="1"/>
</dbReference>
<reference evidence="10" key="1">
    <citation type="journal article" date="2017" name="Appl. Environ. Microbiol.">
        <title>Genomic analysis of Calderihabitans maritimus KKC1, a thermophilic hydrogenogenic carboxydotrophic bacterium isolated from marine sediment.</title>
        <authorList>
            <person name="Omae K."/>
            <person name="Yoneda Y."/>
            <person name="Fukuyama Y."/>
            <person name="Yoshida T."/>
            <person name="Sako Y."/>
        </authorList>
    </citation>
    <scope>NUCLEOTIDE SEQUENCE [LARGE SCALE GENOMIC DNA]</scope>
    <source>
        <strain evidence="10">KKC1</strain>
    </source>
</reference>
<dbReference type="UniPathway" id="UPA00042">
    <property type="reaction ID" value="UER00497"/>
</dbReference>
<feature type="modified residue" description="N6-(pyridoxal phosphate)lysine" evidence="5 6">
    <location>
        <position position="37"/>
    </location>
</feature>
<dbReference type="InterPro" id="IPR009006">
    <property type="entry name" value="Ala_racemase/Decarboxylase_C"/>
</dbReference>
<dbReference type="SMART" id="SM01005">
    <property type="entry name" value="Ala_racemase_C"/>
    <property type="match status" value="1"/>
</dbReference>